<evidence type="ECO:0008006" key="5">
    <source>
        <dbReference type="Google" id="ProtNLM"/>
    </source>
</evidence>
<name>A0A514DBA5_9VIRU</name>
<accession>A0A514DBA5</accession>
<reference evidence="4" key="1">
    <citation type="submission" date="2019-05" db="EMBL/GenBank/DDBJ databases">
        <title>Metatranscriptomic reconstruction reveals RNA viruses with the potential to shape carbon cycling in soil.</title>
        <authorList>
            <person name="Starr E.P."/>
            <person name="Nuccio E."/>
            <person name="Pett-Ridge J."/>
            <person name="Banfield J.F."/>
            <person name="Firestone M.K."/>
        </authorList>
    </citation>
    <scope>NUCLEOTIDE SEQUENCE</scope>
    <source>
        <strain evidence="4">H2_Rhizo_32_scaffold_546_e_2411</strain>
    </source>
</reference>
<comment type="subcellular location">
    <subcellularLocation>
        <location evidence="1">Virion</location>
    </subcellularLocation>
</comment>
<dbReference type="Gene3D" id="3.30.380.10">
    <property type="entry name" value="MS2 Viral Coat Protein"/>
    <property type="match status" value="1"/>
</dbReference>
<evidence type="ECO:0000313" key="4">
    <source>
        <dbReference type="EMBL" id="QDH90883.1"/>
    </source>
</evidence>
<evidence type="ECO:0000256" key="1">
    <source>
        <dbReference type="ARBA" id="ARBA00004328"/>
    </source>
</evidence>
<dbReference type="GO" id="GO:0019028">
    <property type="term" value="C:viral capsid"/>
    <property type="evidence" value="ECO:0007669"/>
    <property type="project" value="UniProtKB-KW"/>
</dbReference>
<dbReference type="EMBL" id="MN035846">
    <property type="protein sequence ID" value="QDH90883.1"/>
    <property type="molecule type" value="Genomic_RNA"/>
</dbReference>
<evidence type="ECO:0000256" key="2">
    <source>
        <dbReference type="ARBA" id="ARBA00022561"/>
    </source>
</evidence>
<sequence>MPALAAITINDGAATPLAHTFNPSGPDKNGVNYFYDRSGGIAVGFPIVSIDLKEPKPVSAGGVSAASRVYRATVKVVYPILEVTSPTTGTGIQPAPTKSYDMMFRGEFILPERSTLQNRKDIFAFAKNILANANVTSLVQDLESIY</sequence>
<dbReference type="InterPro" id="IPR015954">
    <property type="entry name" value="Phage_RNA-type_capsid"/>
</dbReference>
<organism evidence="4">
    <name type="scientific">Leviviridae sp</name>
    <dbReference type="NCBI Taxonomy" id="2027243"/>
    <lineage>
        <taxon>Viruses</taxon>
        <taxon>Riboviria</taxon>
        <taxon>Orthornavirae</taxon>
        <taxon>Lenarviricota</taxon>
        <taxon>Leviviricetes</taxon>
        <taxon>Norzivirales</taxon>
        <taxon>Fiersviridae</taxon>
    </lineage>
</organism>
<evidence type="ECO:0000256" key="3">
    <source>
        <dbReference type="ARBA" id="ARBA00022844"/>
    </source>
</evidence>
<protein>
    <recommendedName>
        <fullName evidence="5">Coat protein</fullName>
    </recommendedName>
</protein>
<keyword evidence="3" id="KW-0946">Virion</keyword>
<keyword evidence="2" id="KW-0167">Capsid protein</keyword>
<gene>
    <name evidence="4" type="ORF">H2Rhizo32546e2411_000002</name>
</gene>
<proteinExistence type="predicted"/>